<proteinExistence type="predicted"/>
<protein>
    <recommendedName>
        <fullName evidence="3">Glycosyltransferase family 1 protein</fullName>
    </recommendedName>
</protein>
<reference evidence="1" key="1">
    <citation type="submission" date="2022-08" db="EMBL/GenBank/DDBJ databases">
        <title>A Global Phylogenomic Analysis of the Shiitake Genus Lentinula.</title>
        <authorList>
            <consortium name="DOE Joint Genome Institute"/>
            <person name="Sierra-Patev S."/>
            <person name="Min B."/>
            <person name="Naranjo-Ortiz M."/>
            <person name="Looney B."/>
            <person name="Konkel Z."/>
            <person name="Slot J.C."/>
            <person name="Sakamoto Y."/>
            <person name="Steenwyk J.L."/>
            <person name="Rokas A."/>
            <person name="Carro J."/>
            <person name="Camarero S."/>
            <person name="Ferreira P."/>
            <person name="Molpeceres G."/>
            <person name="Ruiz-Duenas F.J."/>
            <person name="Serrano A."/>
            <person name="Henrissat B."/>
            <person name="Drula E."/>
            <person name="Hughes K.W."/>
            <person name="Mata J.L."/>
            <person name="Ishikawa N.K."/>
            <person name="Vargas-Isla R."/>
            <person name="Ushijima S."/>
            <person name="Smith C.A."/>
            <person name="Ahrendt S."/>
            <person name="Andreopoulos W."/>
            <person name="He G."/>
            <person name="Labutti K."/>
            <person name="Lipzen A."/>
            <person name="Ng V."/>
            <person name="Riley R."/>
            <person name="Sandor L."/>
            <person name="Barry K."/>
            <person name="Martinez A.T."/>
            <person name="Xiao Y."/>
            <person name="Gibbons J.G."/>
            <person name="Terashima K."/>
            <person name="Grigoriev I.V."/>
            <person name="Hibbett D.S."/>
        </authorList>
    </citation>
    <scope>NUCLEOTIDE SEQUENCE</scope>
    <source>
        <strain evidence="1">RHP3577 ss4</strain>
    </source>
</reference>
<evidence type="ECO:0000313" key="1">
    <source>
        <dbReference type="EMBL" id="KAJ4474555.1"/>
    </source>
</evidence>
<dbReference type="EMBL" id="JANVFT010000077">
    <property type="protein sequence ID" value="KAJ4474555.1"/>
    <property type="molecule type" value="Genomic_DNA"/>
</dbReference>
<keyword evidence="2" id="KW-1185">Reference proteome</keyword>
<comment type="caution">
    <text evidence="1">The sequence shown here is derived from an EMBL/GenBank/DDBJ whole genome shotgun (WGS) entry which is preliminary data.</text>
</comment>
<evidence type="ECO:0000313" key="2">
    <source>
        <dbReference type="Proteomes" id="UP001150217"/>
    </source>
</evidence>
<sequence>MTILISLKQELEAVNENKIHLTTFGATESHLLAKELAEAGVGVVVGPVHPFPDSWEIRRMLPGPPLSTIGSLLDYNVTVGILPVHSTWNPDSKHRLLWIQMEEALNMDLVVRHRRRSNEY</sequence>
<organism evidence="1 2">
    <name type="scientific">Lentinula lateritia</name>
    <dbReference type="NCBI Taxonomy" id="40482"/>
    <lineage>
        <taxon>Eukaryota</taxon>
        <taxon>Fungi</taxon>
        <taxon>Dikarya</taxon>
        <taxon>Basidiomycota</taxon>
        <taxon>Agaricomycotina</taxon>
        <taxon>Agaricomycetes</taxon>
        <taxon>Agaricomycetidae</taxon>
        <taxon>Agaricales</taxon>
        <taxon>Marasmiineae</taxon>
        <taxon>Omphalotaceae</taxon>
        <taxon>Lentinula</taxon>
    </lineage>
</organism>
<gene>
    <name evidence="1" type="ORF">C8R41DRAFT_848009</name>
</gene>
<name>A0ABQ8V832_9AGAR</name>
<accession>A0ABQ8V832</accession>
<dbReference type="Gene3D" id="3.20.20.140">
    <property type="entry name" value="Metal-dependent hydrolases"/>
    <property type="match status" value="1"/>
</dbReference>
<dbReference type="Proteomes" id="UP001150217">
    <property type="component" value="Unassembled WGS sequence"/>
</dbReference>
<evidence type="ECO:0008006" key="3">
    <source>
        <dbReference type="Google" id="ProtNLM"/>
    </source>
</evidence>